<keyword evidence="4 6" id="KW-0472">Membrane</keyword>
<dbReference type="InterPro" id="IPR013525">
    <property type="entry name" value="ABC2_TM"/>
</dbReference>
<keyword evidence="2 6" id="KW-0812">Transmembrane</keyword>
<dbReference type="PANTHER" id="PTHR43077">
    <property type="entry name" value="TRANSPORT PERMEASE YVFS-RELATED"/>
    <property type="match status" value="1"/>
</dbReference>
<evidence type="ECO:0000256" key="2">
    <source>
        <dbReference type="ARBA" id="ARBA00022692"/>
    </source>
</evidence>
<accession>A0A6N2R0G1</accession>
<evidence type="ECO:0000313" key="8">
    <source>
        <dbReference type="EMBL" id="VYS74284.1"/>
    </source>
</evidence>
<evidence type="ECO:0000256" key="1">
    <source>
        <dbReference type="ARBA" id="ARBA00004141"/>
    </source>
</evidence>
<comment type="subcellular location">
    <subcellularLocation>
        <location evidence="1">Membrane</location>
        <topology evidence="1">Multi-pass membrane protein</topology>
    </subcellularLocation>
</comment>
<dbReference type="AlphaFoldDB" id="A0A6N2R0G1"/>
<dbReference type="PANTHER" id="PTHR43077:SF10">
    <property type="entry name" value="TRANSPORT PERMEASE PROTEIN"/>
    <property type="match status" value="1"/>
</dbReference>
<feature type="transmembrane region" description="Helical" evidence="6">
    <location>
        <begin position="592"/>
        <end position="612"/>
    </location>
</feature>
<name>A0A6N2R0G1_BLAHA</name>
<dbReference type="NCBIfam" id="TIGR03061">
    <property type="entry name" value="pip_yhgE_Nterm"/>
    <property type="match status" value="1"/>
</dbReference>
<feature type="coiled-coil region" evidence="5">
    <location>
        <begin position="312"/>
        <end position="362"/>
    </location>
</feature>
<evidence type="ECO:0000259" key="7">
    <source>
        <dbReference type="Pfam" id="PF12698"/>
    </source>
</evidence>
<reference evidence="8" key="1">
    <citation type="submission" date="2019-11" db="EMBL/GenBank/DDBJ databases">
        <authorList>
            <person name="Feng L."/>
        </authorList>
    </citation>
    <scope>NUCLEOTIDE SEQUENCE</scope>
    <source>
        <strain evidence="8">BhanseniiLFYP23</strain>
    </source>
</reference>
<dbReference type="Gene3D" id="3.40.1710.10">
    <property type="entry name" value="abc type-2 transporter like domain"/>
    <property type="match status" value="1"/>
</dbReference>
<feature type="transmembrane region" description="Helical" evidence="6">
    <location>
        <begin position="769"/>
        <end position="787"/>
    </location>
</feature>
<feature type="transmembrane region" description="Helical" evidence="6">
    <location>
        <begin position="524"/>
        <end position="543"/>
    </location>
</feature>
<dbReference type="NCBIfam" id="TIGR03062">
    <property type="entry name" value="pip_yhgE_Cterm"/>
    <property type="match status" value="1"/>
</dbReference>
<feature type="domain" description="ABC-2 type transporter transmembrane" evidence="7">
    <location>
        <begin position="460"/>
        <end position="698"/>
    </location>
</feature>
<feature type="transmembrane region" description="Helical" evidence="6">
    <location>
        <begin position="793"/>
        <end position="814"/>
    </location>
</feature>
<sequence length="847" mass="93224">MKRAFEIFRRDVNRLSHNMVAMIVTIGVCLIPSLYAWFNIAANYDPYANTGNIKIAVANADKGTENEFIGELNAGKEIVQNLKENKDLGWKFTNKEKAVEGVKSGKYYAAIVIPEDFSASLVSILSGDMKQPQFEYYLNEKKNAIAPKVTDTGASTIQTQVNEEFIAAAAGSVSKILGQTAEQMGTQIDQAQENLITKMQTVEKNLEEYQAVLENLNKTIDGSDDLISGTQETLDTLKGAAVSGAKSINQGTDILSSVRNSVGALSTGLSEGLTQGADTLSGISSAVGTDLGKLNEKVQNVNEKLGNAITSVQDLIAQNEEILAVLRELDNQVPGSPLSDIIGKLEAENQRHQEILKNLQTGNASIGNAVNTSVHGLNRIAAAIGDGQKSLQTSRKSFEQNVLPSLNQSLDSFAQLSGRVSGILTGVEPSAEQLKNVTGDLKQTLSDTKAAMESSQKALEEVQKKMNTAITDLGTLQSSDIYQSLTELTKKNAEEVAEFMYSPVQLKTESFYHVENYGSAMAPFYTNLAIWVGGIVLIAIFKMEVDRDDKIKSFTATQGYFGRWLLYITTGLIQSLIICLGDIYLLKVQCENPAAFVFAGLLASFVYVNLIYALSITFKHIGKALSVILVILQIPGSAGTYPIEMTPAFFQFVHPLLPFTYGINAMREAIAGIYGMNYWKNLLCLAVFLPLALGIGLLLRPRLLNLNYLFDRKLEETDLMICEEEGMKREKISLSTAVKILVGQDEFRKTLNDKIEKFQSGYPKRIRRGFLAILIIPVIFLILMFSIDSKMVFLVLWIASIILIALYLIIVEYIHESLKRKKRFSEMSDEALLKEVKENTQRGGGEQ</sequence>
<evidence type="ECO:0000256" key="3">
    <source>
        <dbReference type="ARBA" id="ARBA00022989"/>
    </source>
</evidence>
<gene>
    <name evidence="8" type="primary">smc_2</name>
    <name evidence="8" type="ORF">BHLFYP23_01365</name>
</gene>
<dbReference type="EMBL" id="CACRSY010000004">
    <property type="protein sequence ID" value="VYS74284.1"/>
    <property type="molecule type" value="Genomic_DNA"/>
</dbReference>
<feature type="transmembrane region" description="Helical" evidence="6">
    <location>
        <begin position="20"/>
        <end position="38"/>
    </location>
</feature>
<feature type="domain" description="ABC-2 type transporter transmembrane" evidence="7">
    <location>
        <begin position="25"/>
        <end position="191"/>
    </location>
</feature>
<dbReference type="RefSeq" id="WP_156341726.1">
    <property type="nucleotide sequence ID" value="NZ_CACRSY010000004.1"/>
</dbReference>
<proteinExistence type="predicted"/>
<dbReference type="GO" id="GO:0140359">
    <property type="term" value="F:ABC-type transporter activity"/>
    <property type="evidence" value="ECO:0007669"/>
    <property type="project" value="InterPro"/>
</dbReference>
<evidence type="ECO:0000256" key="4">
    <source>
        <dbReference type="ARBA" id="ARBA00023136"/>
    </source>
</evidence>
<keyword evidence="3 6" id="KW-1133">Transmembrane helix</keyword>
<dbReference type="InterPro" id="IPR017501">
    <property type="entry name" value="Phage_infect_YhgE_C"/>
</dbReference>
<dbReference type="InterPro" id="IPR017500">
    <property type="entry name" value="Phage_infect_YhgE_N"/>
</dbReference>
<dbReference type="GO" id="GO:0016020">
    <property type="term" value="C:membrane"/>
    <property type="evidence" value="ECO:0007669"/>
    <property type="project" value="UniProtKB-SubCell"/>
</dbReference>
<evidence type="ECO:0000256" key="5">
    <source>
        <dbReference type="SAM" id="Coils"/>
    </source>
</evidence>
<protein>
    <submittedName>
        <fullName evidence="8">Chromosome partition protein Smc</fullName>
    </submittedName>
</protein>
<evidence type="ECO:0000256" key="6">
    <source>
        <dbReference type="SAM" id="Phobius"/>
    </source>
</evidence>
<dbReference type="Pfam" id="PF12698">
    <property type="entry name" value="ABC2_membrane_3"/>
    <property type="match status" value="2"/>
</dbReference>
<organism evidence="8">
    <name type="scientific">Blautia hansenii</name>
    <name type="common">Ruminococcus hansenii</name>
    <dbReference type="NCBI Taxonomy" id="1322"/>
    <lineage>
        <taxon>Bacteria</taxon>
        <taxon>Bacillati</taxon>
        <taxon>Bacillota</taxon>
        <taxon>Clostridia</taxon>
        <taxon>Lachnospirales</taxon>
        <taxon>Lachnospiraceae</taxon>
        <taxon>Blautia</taxon>
    </lineage>
</organism>
<dbReference type="InterPro" id="IPR051328">
    <property type="entry name" value="T7SS_ABC-Transporter"/>
</dbReference>
<feature type="coiled-coil region" evidence="5">
    <location>
        <begin position="445"/>
        <end position="472"/>
    </location>
</feature>
<feature type="coiled-coil region" evidence="5">
    <location>
        <begin position="192"/>
        <end position="226"/>
    </location>
</feature>
<keyword evidence="5" id="KW-0175">Coiled coil</keyword>
<feature type="transmembrane region" description="Helical" evidence="6">
    <location>
        <begin position="678"/>
        <end position="699"/>
    </location>
</feature>
<feature type="transmembrane region" description="Helical" evidence="6">
    <location>
        <begin position="624"/>
        <end position="643"/>
    </location>
</feature>
<feature type="transmembrane region" description="Helical" evidence="6">
    <location>
        <begin position="564"/>
        <end position="586"/>
    </location>
</feature>